<reference evidence="2" key="1">
    <citation type="journal article" date="2015" name="Nature">
        <title>Complex archaea that bridge the gap between prokaryotes and eukaryotes.</title>
        <authorList>
            <person name="Spang A."/>
            <person name="Saw J.H."/>
            <person name="Jorgensen S.L."/>
            <person name="Zaremba-Niedzwiedzka K."/>
            <person name="Martijn J."/>
            <person name="Lind A.E."/>
            <person name="van Eijk R."/>
            <person name="Schleper C."/>
            <person name="Guy L."/>
            <person name="Ettema T.J."/>
        </authorList>
    </citation>
    <scope>NUCLEOTIDE SEQUENCE</scope>
</reference>
<keyword evidence="1" id="KW-0472">Membrane</keyword>
<dbReference type="EMBL" id="LAZR01036414">
    <property type="protein sequence ID" value="KKL24901.1"/>
    <property type="molecule type" value="Genomic_DNA"/>
</dbReference>
<sequence>MKGRAVLLASDSRYPSALHPVSLAGQSLLSLVCPHKGSPVRARHDVVRRKFIPVRRNQVIVLEAPAGPSRIHEPEIAAGSQPNNLNCGRGRVLAALPSPRRRYVTANPISNGVGPDAVQKGVLLRRAKCSHRRIIHILSACLGIILSGFTAYNVYYTITYAASTLNNFNHLFDSLRMILGRAFCVRQPELI</sequence>
<evidence type="ECO:0000256" key="1">
    <source>
        <dbReference type="SAM" id="Phobius"/>
    </source>
</evidence>
<gene>
    <name evidence="2" type="ORF">LCGC14_2410690</name>
</gene>
<comment type="caution">
    <text evidence="2">The sequence shown here is derived from an EMBL/GenBank/DDBJ whole genome shotgun (WGS) entry which is preliminary data.</text>
</comment>
<feature type="transmembrane region" description="Helical" evidence="1">
    <location>
        <begin position="134"/>
        <end position="155"/>
    </location>
</feature>
<organism evidence="2">
    <name type="scientific">marine sediment metagenome</name>
    <dbReference type="NCBI Taxonomy" id="412755"/>
    <lineage>
        <taxon>unclassified sequences</taxon>
        <taxon>metagenomes</taxon>
        <taxon>ecological metagenomes</taxon>
    </lineage>
</organism>
<proteinExistence type="predicted"/>
<protein>
    <submittedName>
        <fullName evidence="2">Uncharacterized protein</fullName>
    </submittedName>
</protein>
<accession>A0A0F9E4R6</accession>
<name>A0A0F9E4R6_9ZZZZ</name>
<keyword evidence="1" id="KW-0812">Transmembrane</keyword>
<evidence type="ECO:0000313" key="2">
    <source>
        <dbReference type="EMBL" id="KKL24901.1"/>
    </source>
</evidence>
<keyword evidence="1" id="KW-1133">Transmembrane helix</keyword>
<dbReference type="AlphaFoldDB" id="A0A0F9E4R6"/>